<dbReference type="Proteomes" id="UP000290809">
    <property type="component" value="Unassembled WGS sequence"/>
</dbReference>
<proteinExistence type="predicted"/>
<feature type="region of interest" description="Disordered" evidence="6">
    <location>
        <begin position="1163"/>
        <end position="1197"/>
    </location>
</feature>
<evidence type="ECO:0000256" key="5">
    <source>
        <dbReference type="PROSITE-ProRule" id="PRU00070"/>
    </source>
</evidence>
<sequence>MNDYIYALPVTQPFKNINNNNNNCYSTAFTTTIETTTTNTTTNTTGTITVNKNIVCDDVSNDQKDYCYSYITEPQQFESIPLSLFNVQKQNDPIVNDEYFVSDGNLLNNNSNNNNLIINNHSNTSLNCYNILPTQSYPFYPVKYNELTKNVYNSTQTNYFNKDDLDVQTQTNYINDNVDHNTTNTTTTTTNNNNNNSIQLPTNNTYGYHQQITPTNEQHFYTSNLLDKFITKNDWNQQTMITESSNIIKCKTQNSLYHSSYELCNNQLLKNYSKNSTEFICLNENNHLQHQRLPHLTSDLDCPISDLSDCSIISKNDEVNTLQTKSTYPLRTEVNKRRKSSNHIALEKSMSLFHDQHSSLSKYHHTLKTNRPTHKFTYHSTNNYNANDNYPTCNNVTRHLKSLQNKHITTDNNCCHTYDSLIHNENLLESFNNENSSKVKNQTIIPSSSSSSNSILSRSPYKCRKCKGHGMSEPVRQHKRNCPYRDCTCDMCYLVEKGRRIVAQQIALFRDQKNHNIQKLSHQKDRSIKNIIIKESLNKINEDNGPHCRRCRNHGQNISWKGHKKTCPYRECYCNQCILISLRKSNEKDLREVTQEFIDNQPGNGEKKTSTKNISANYETNTCNFNEKYHIINSNFNSTTSEDYNHNTAYNPYSNNDPVSSFGETCKTHDSFYPPLVNKTCVNSLIHHLVTSSITTNLDPFCTTHINKCENKQTYCSSTTSSHLKSIENSSHEPLIYREPFNNITKPFNVSENTHFFNVDKHEFNSQKIFNKTDSVFQNNHNYFTSFDCPNSTISTNKIHESDHHTNQLLEFNSPQTFCHSNMNTGSSLMRTKYNEIVNSNNPFKTNYLDDIEVHRTNNNSEPFSSNQSIEINKSMLETKYHGSYVTDCSLNNNSRNFIDYVNSSNDHFKNLDQHLKTYYSYPSQGNKEYTNNNFYHLQGYQKSNPSSLVSSSFKNTITDYICHSEEKNTTCPTDYLPHSVNLNEEKLIRPTTNHTAALAAAAAAAAVAFHHEVVTQQKHQEEYTQHIDDMKQVYKQSDIQLEQQNLFSTTTTTTTNDTISNMNNINNINSIKEGLNIVQESINTPFTFLNMSNILNDNYDYDKQTYSNDHLLITSPLLKSFQTNYTQKIIKSNEQSLNSLSNMNIRNNLINKQYNSNLDILTNYPLNSNKQPQPPPPLLPAPPPPQQQQQSPSQQQQYLTKDTFNIHKYDTLTNNMNIKQLSTIKYDNITDLIQHNSNVKFNQEINKLQIIHLTNAIILPSKQSTLKQLPYEYDNKQMKWSTIYPNIQSNTIQQQQERSNNHNNNNSSNNNDTWNSLPNECNNLLKNFEVSTNVFKQIGL</sequence>
<evidence type="ECO:0000313" key="8">
    <source>
        <dbReference type="EMBL" id="RTG84862.1"/>
    </source>
</evidence>
<dbReference type="GO" id="GO:0000981">
    <property type="term" value="F:DNA-binding transcription factor activity, RNA polymerase II-specific"/>
    <property type="evidence" value="ECO:0007669"/>
    <property type="project" value="TreeGrafter"/>
</dbReference>
<dbReference type="Gene3D" id="4.10.1040.10">
    <property type="entry name" value="DM DNA-binding domain"/>
    <property type="match status" value="2"/>
</dbReference>
<dbReference type="GO" id="GO:0000978">
    <property type="term" value="F:RNA polymerase II cis-regulatory region sequence-specific DNA binding"/>
    <property type="evidence" value="ECO:0007669"/>
    <property type="project" value="TreeGrafter"/>
</dbReference>
<keyword evidence="2 5" id="KW-0862">Zinc</keyword>
<dbReference type="STRING" id="6184.A0A430QAZ3"/>
<evidence type="ECO:0000256" key="1">
    <source>
        <dbReference type="ARBA" id="ARBA00022723"/>
    </source>
</evidence>
<protein>
    <recommendedName>
        <fullName evidence="7">DM domain-containing protein</fullName>
    </recommendedName>
</protein>
<feature type="compositionally biased region" description="Low complexity" evidence="6">
    <location>
        <begin position="1188"/>
        <end position="1197"/>
    </location>
</feature>
<reference evidence="8 9" key="1">
    <citation type="journal article" date="2019" name="PLoS Pathog.">
        <title>Genome sequence of the bovine parasite Schistosoma bovis Tanzania.</title>
        <authorList>
            <person name="Oey H."/>
            <person name="Zakrzewski M."/>
            <person name="Gobert G."/>
            <person name="Gravermann K."/>
            <person name="Stoye J."/>
            <person name="Jones M."/>
            <person name="Mcmanus D."/>
            <person name="Krause L."/>
        </authorList>
    </citation>
    <scope>NUCLEOTIDE SEQUENCE [LARGE SCALE GENOMIC DNA]</scope>
    <source>
        <strain evidence="8 9">TAN1997</strain>
    </source>
</reference>
<feature type="region of interest" description="Disordered" evidence="6">
    <location>
        <begin position="1292"/>
        <end position="1317"/>
    </location>
</feature>
<comment type="caution">
    <text evidence="8">The sequence shown here is derived from an EMBL/GenBank/DDBJ whole genome shotgun (WGS) entry which is preliminary data.</text>
</comment>
<dbReference type="PROSITE" id="PS50809">
    <property type="entry name" value="DM_2"/>
    <property type="match status" value="2"/>
</dbReference>
<evidence type="ECO:0000259" key="7">
    <source>
        <dbReference type="PROSITE" id="PS50809"/>
    </source>
</evidence>
<dbReference type="SMART" id="SM00301">
    <property type="entry name" value="DM"/>
    <property type="match status" value="2"/>
</dbReference>
<feature type="compositionally biased region" description="Pro residues" evidence="6">
    <location>
        <begin position="1173"/>
        <end position="1187"/>
    </location>
</feature>
<dbReference type="GO" id="GO:0046872">
    <property type="term" value="F:metal ion binding"/>
    <property type="evidence" value="ECO:0007669"/>
    <property type="project" value="UniProtKB-KW"/>
</dbReference>
<dbReference type="PANTHER" id="PTHR12322">
    <property type="entry name" value="DOUBLESEX AND MAB-3 RELATED TRANSCRIPTION FACTOR DMRT"/>
    <property type="match status" value="1"/>
</dbReference>
<feature type="domain" description="DM" evidence="7">
    <location>
        <begin position="548"/>
        <end position="592"/>
    </location>
</feature>
<keyword evidence="4 5" id="KW-0539">Nucleus</keyword>
<evidence type="ECO:0000256" key="3">
    <source>
        <dbReference type="ARBA" id="ARBA00023125"/>
    </source>
</evidence>
<name>A0A430QAZ3_SCHBO</name>
<keyword evidence="1 5" id="KW-0479">Metal-binding</keyword>
<feature type="DNA-binding region" description="DM" evidence="5">
    <location>
        <begin position="463"/>
        <end position="510"/>
    </location>
</feature>
<comment type="subcellular location">
    <subcellularLocation>
        <location evidence="5">Nucleus</location>
    </subcellularLocation>
</comment>
<accession>A0A430QAZ3</accession>
<evidence type="ECO:0000256" key="6">
    <source>
        <dbReference type="SAM" id="MobiDB-lite"/>
    </source>
</evidence>
<dbReference type="PANTHER" id="PTHR12322:SF116">
    <property type="entry name" value="DOUBLESEX-MAB RELATED 99B"/>
    <property type="match status" value="1"/>
</dbReference>
<dbReference type="InterPro" id="IPR026607">
    <property type="entry name" value="DMRT"/>
</dbReference>
<feature type="domain" description="DM" evidence="7">
    <location>
        <begin position="463"/>
        <end position="510"/>
    </location>
</feature>
<evidence type="ECO:0000256" key="4">
    <source>
        <dbReference type="ARBA" id="ARBA00023242"/>
    </source>
</evidence>
<gene>
    <name evidence="8" type="ORF">DC041_0010553</name>
</gene>
<organism evidence="8 9">
    <name type="scientific">Schistosoma bovis</name>
    <name type="common">Blood fluke</name>
    <dbReference type="NCBI Taxonomy" id="6184"/>
    <lineage>
        <taxon>Eukaryota</taxon>
        <taxon>Metazoa</taxon>
        <taxon>Spiralia</taxon>
        <taxon>Lophotrochozoa</taxon>
        <taxon>Platyhelminthes</taxon>
        <taxon>Trematoda</taxon>
        <taxon>Digenea</taxon>
        <taxon>Strigeidida</taxon>
        <taxon>Schistosomatoidea</taxon>
        <taxon>Schistosomatidae</taxon>
        <taxon>Schistosoma</taxon>
    </lineage>
</organism>
<dbReference type="InterPro" id="IPR036407">
    <property type="entry name" value="DM_DNA-bd_sf"/>
</dbReference>
<dbReference type="PROSITE" id="PS40000">
    <property type="entry name" value="DM_1"/>
    <property type="match status" value="2"/>
</dbReference>
<dbReference type="Pfam" id="PF00751">
    <property type="entry name" value="DM"/>
    <property type="match status" value="2"/>
</dbReference>
<feature type="compositionally biased region" description="Low complexity" evidence="6">
    <location>
        <begin position="1302"/>
        <end position="1312"/>
    </location>
</feature>
<evidence type="ECO:0000313" key="9">
    <source>
        <dbReference type="Proteomes" id="UP000290809"/>
    </source>
</evidence>
<keyword evidence="3 5" id="KW-0238">DNA-binding</keyword>
<evidence type="ECO:0000256" key="2">
    <source>
        <dbReference type="ARBA" id="ARBA00022833"/>
    </source>
</evidence>
<dbReference type="EMBL" id="QMKO01002085">
    <property type="protein sequence ID" value="RTG84862.1"/>
    <property type="molecule type" value="Genomic_DNA"/>
</dbReference>
<dbReference type="GO" id="GO:0007548">
    <property type="term" value="P:sex differentiation"/>
    <property type="evidence" value="ECO:0007669"/>
    <property type="project" value="TreeGrafter"/>
</dbReference>
<dbReference type="InterPro" id="IPR001275">
    <property type="entry name" value="DM_DNA-bd"/>
</dbReference>
<keyword evidence="9" id="KW-1185">Reference proteome</keyword>
<dbReference type="SUPFAM" id="SSF82927">
    <property type="entry name" value="Cysteine-rich DNA binding domain, (DM domain)"/>
    <property type="match status" value="2"/>
</dbReference>
<feature type="DNA-binding region" description="DM" evidence="5">
    <location>
        <begin position="548"/>
        <end position="592"/>
    </location>
</feature>
<dbReference type="GO" id="GO:0005634">
    <property type="term" value="C:nucleus"/>
    <property type="evidence" value="ECO:0007669"/>
    <property type="project" value="UniProtKB-SubCell"/>
</dbReference>